<gene>
    <name evidence="2" type="ORF">OG563_06365</name>
</gene>
<feature type="transmembrane region" description="Helical" evidence="1">
    <location>
        <begin position="178"/>
        <end position="200"/>
    </location>
</feature>
<dbReference type="EMBL" id="CP109441">
    <property type="protein sequence ID" value="WUV47851.1"/>
    <property type="molecule type" value="Genomic_DNA"/>
</dbReference>
<dbReference type="Proteomes" id="UP001432062">
    <property type="component" value="Chromosome"/>
</dbReference>
<reference evidence="2" key="1">
    <citation type="submission" date="2022-10" db="EMBL/GenBank/DDBJ databases">
        <title>The complete genomes of actinobacterial strains from the NBC collection.</title>
        <authorList>
            <person name="Joergensen T.S."/>
            <person name="Alvarez Arevalo M."/>
            <person name="Sterndorff E.B."/>
            <person name="Faurdal D."/>
            <person name="Vuksanovic O."/>
            <person name="Mourched A.-S."/>
            <person name="Charusanti P."/>
            <person name="Shaw S."/>
            <person name="Blin K."/>
            <person name="Weber T."/>
        </authorList>
    </citation>
    <scope>NUCLEOTIDE SEQUENCE</scope>
    <source>
        <strain evidence="2">NBC_01482</strain>
    </source>
</reference>
<sequence length="253" mass="27899">MLLIFIVPVLAAIIAVAIFVIGDRLRPESWVSTDEEAAGSLVLELINTLFLAVVAFVVVICWQEYDNAHNHTIAEAKALVETYSTAHSMPDPEHRQIQDLVRDYTDQVLTREWPVMQADRRLSQPTQDTFDSLRDAVASVNTTDPDVADLRTSAMASLDTAAEARQDRAMDASYQMPVFLYAALWFGTILLLCTAVLSGVEVTKRSVLMTALLGIVVGSTVLAIYNLDRPFSGGNSVPKDAFEYAMSRYAHIT</sequence>
<feature type="transmembrane region" description="Helical" evidence="1">
    <location>
        <begin position="206"/>
        <end position="227"/>
    </location>
</feature>
<keyword evidence="1" id="KW-0472">Membrane</keyword>
<proteinExistence type="predicted"/>
<keyword evidence="1" id="KW-1133">Transmembrane helix</keyword>
<name>A0ABZ1YXV8_9NOCA</name>
<evidence type="ECO:0000256" key="1">
    <source>
        <dbReference type="SAM" id="Phobius"/>
    </source>
</evidence>
<dbReference type="InterPro" id="IPR025333">
    <property type="entry name" value="DUF4239"/>
</dbReference>
<evidence type="ECO:0000313" key="2">
    <source>
        <dbReference type="EMBL" id="WUV47851.1"/>
    </source>
</evidence>
<dbReference type="RefSeq" id="WP_329412068.1">
    <property type="nucleotide sequence ID" value="NZ_CP109441.1"/>
</dbReference>
<keyword evidence="1" id="KW-0812">Transmembrane</keyword>
<evidence type="ECO:0000313" key="3">
    <source>
        <dbReference type="Proteomes" id="UP001432062"/>
    </source>
</evidence>
<protein>
    <submittedName>
        <fullName evidence="2">DUF4239 domain-containing protein</fullName>
    </submittedName>
</protein>
<feature type="transmembrane region" description="Helical" evidence="1">
    <location>
        <begin position="41"/>
        <end position="62"/>
    </location>
</feature>
<accession>A0ABZ1YXV8</accession>
<organism evidence="2 3">
    <name type="scientific">Nocardia vinacea</name>
    <dbReference type="NCBI Taxonomy" id="96468"/>
    <lineage>
        <taxon>Bacteria</taxon>
        <taxon>Bacillati</taxon>
        <taxon>Actinomycetota</taxon>
        <taxon>Actinomycetes</taxon>
        <taxon>Mycobacteriales</taxon>
        <taxon>Nocardiaceae</taxon>
        <taxon>Nocardia</taxon>
    </lineage>
</organism>
<dbReference type="Pfam" id="PF14023">
    <property type="entry name" value="Bestrophin-like"/>
    <property type="match status" value="1"/>
</dbReference>
<keyword evidence="3" id="KW-1185">Reference proteome</keyword>